<organism evidence="2 3">
    <name type="scientific">Methylobacterium terrae</name>
    <dbReference type="NCBI Taxonomy" id="2202827"/>
    <lineage>
        <taxon>Bacteria</taxon>
        <taxon>Pseudomonadati</taxon>
        <taxon>Pseudomonadota</taxon>
        <taxon>Alphaproteobacteria</taxon>
        <taxon>Hyphomicrobiales</taxon>
        <taxon>Methylobacteriaceae</taxon>
        <taxon>Methylobacterium</taxon>
    </lineage>
</organism>
<evidence type="ECO:0008006" key="4">
    <source>
        <dbReference type="Google" id="ProtNLM"/>
    </source>
</evidence>
<evidence type="ECO:0000256" key="1">
    <source>
        <dbReference type="SAM" id="SignalP"/>
    </source>
</evidence>
<keyword evidence="1" id="KW-0732">Signal</keyword>
<reference evidence="2 3" key="1">
    <citation type="submission" date="2018-05" db="EMBL/GenBank/DDBJ databases">
        <title>Complete Genome Sequence of Methylobacterium sp. 17Sr1-28.</title>
        <authorList>
            <person name="Srinivasan S."/>
        </authorList>
    </citation>
    <scope>NUCLEOTIDE SEQUENCE [LARGE SCALE GENOMIC DNA]</scope>
    <source>
        <strain evidence="2 3">17Sr1-28</strain>
    </source>
</reference>
<dbReference type="Proteomes" id="UP000245444">
    <property type="component" value="Chromosome"/>
</dbReference>
<dbReference type="OrthoDB" id="8087244at2"/>
<accession>A0A2U8WWT5</accession>
<evidence type="ECO:0000313" key="2">
    <source>
        <dbReference type="EMBL" id="AWN49732.1"/>
    </source>
</evidence>
<dbReference type="RefSeq" id="WP_109961994.1">
    <property type="nucleotide sequence ID" value="NZ_CP029553.1"/>
</dbReference>
<sequence length="138" mass="14279">MRTGLVAVAMLASIPALAGPGVERWSALSRTAMAITGDIALSPARLVAAGRTFPLSVSADAPAFGTPSGPVPARILKVTKPADPRLLHGNTLCGKPVRWLVAYRRDAGRSLTLAAFSGEAFPAGESGPDLCGTFSYFR</sequence>
<dbReference type="AlphaFoldDB" id="A0A2U8WWT5"/>
<gene>
    <name evidence="2" type="ORF">DK419_28180</name>
</gene>
<dbReference type="EMBL" id="CP029553">
    <property type="protein sequence ID" value="AWN49732.1"/>
    <property type="molecule type" value="Genomic_DNA"/>
</dbReference>
<name>A0A2U8WWT5_9HYPH</name>
<proteinExistence type="predicted"/>
<keyword evidence="3" id="KW-1185">Reference proteome</keyword>
<evidence type="ECO:0000313" key="3">
    <source>
        <dbReference type="Proteomes" id="UP000245444"/>
    </source>
</evidence>
<dbReference type="KEGG" id="mtea:DK419_28180"/>
<protein>
    <recommendedName>
        <fullName evidence="4">Alkaline proteinase inhibitor/ Outer membrane lipoprotein Omp19 domain-containing protein</fullName>
    </recommendedName>
</protein>
<feature type="chain" id="PRO_5015836368" description="Alkaline proteinase inhibitor/ Outer membrane lipoprotein Omp19 domain-containing protein" evidence="1">
    <location>
        <begin position="19"/>
        <end position="138"/>
    </location>
</feature>
<feature type="signal peptide" evidence="1">
    <location>
        <begin position="1"/>
        <end position="18"/>
    </location>
</feature>